<reference evidence="1 2" key="1">
    <citation type="journal article" date="2015" name="Nature">
        <title>rRNA introns, odd ribosomes, and small enigmatic genomes across a large radiation of phyla.</title>
        <authorList>
            <person name="Brown C.T."/>
            <person name="Hug L.A."/>
            <person name="Thomas B.C."/>
            <person name="Sharon I."/>
            <person name="Castelle C.J."/>
            <person name="Singh A."/>
            <person name="Wilkins M.J."/>
            <person name="Williams K.H."/>
            <person name="Banfield J.F."/>
        </authorList>
    </citation>
    <scope>NUCLEOTIDE SEQUENCE [LARGE SCALE GENOMIC DNA]</scope>
</reference>
<dbReference type="Pfam" id="PF00702">
    <property type="entry name" value="Hydrolase"/>
    <property type="match status" value="1"/>
</dbReference>
<keyword evidence="1" id="KW-0378">Hydrolase</keyword>
<sequence>MIKTVFFDFGNVLVTYDNVFNKVCHDFKINLNEFIEYYNGFEKSLTVGEIKTDLFWEKCIENFSLDLQKARRYDFEGAWVSDYEIIKPINNLLYELDGKINIGVISNINSGIWEAALKDNWVPKVNYKSVILSYKVNTKKPDRKIYEIAQRESGVNPEEVLFIDDKEKNLVEPTEMNWKTVLFDPNKAEEGVKKIRRIISN</sequence>
<evidence type="ECO:0000313" key="2">
    <source>
        <dbReference type="Proteomes" id="UP000034231"/>
    </source>
</evidence>
<dbReference type="PANTHER" id="PTHR43611:SF3">
    <property type="entry name" value="FLAVIN MONONUCLEOTIDE HYDROLASE 1, CHLOROPLATIC"/>
    <property type="match status" value="1"/>
</dbReference>
<organism evidence="1 2">
    <name type="scientific">Candidatus Shapirobacteria bacterium GW2011_GWE1_38_10</name>
    <dbReference type="NCBI Taxonomy" id="1618488"/>
    <lineage>
        <taxon>Bacteria</taxon>
        <taxon>Candidatus Shapironibacteriota</taxon>
    </lineage>
</organism>
<dbReference type="GO" id="GO:0016787">
    <property type="term" value="F:hydrolase activity"/>
    <property type="evidence" value="ECO:0007669"/>
    <property type="project" value="UniProtKB-KW"/>
</dbReference>
<name>A0A0G0KL12_9BACT</name>
<dbReference type="PANTHER" id="PTHR43611">
    <property type="entry name" value="ALPHA-D-GLUCOSE 1-PHOSPHATE PHOSPHATASE"/>
    <property type="match status" value="1"/>
</dbReference>
<dbReference type="InterPro" id="IPR036412">
    <property type="entry name" value="HAD-like_sf"/>
</dbReference>
<dbReference type="NCBIfam" id="TIGR01509">
    <property type="entry name" value="HAD-SF-IA-v3"/>
    <property type="match status" value="1"/>
</dbReference>
<dbReference type="AlphaFoldDB" id="A0A0G0KL12"/>
<dbReference type="SFLD" id="SFLDS00003">
    <property type="entry name" value="Haloacid_Dehalogenase"/>
    <property type="match status" value="1"/>
</dbReference>
<dbReference type="SFLD" id="SFLDG01129">
    <property type="entry name" value="C1.5:_HAD__Beta-PGM__Phosphata"/>
    <property type="match status" value="1"/>
</dbReference>
<dbReference type="Gene3D" id="3.40.50.1000">
    <property type="entry name" value="HAD superfamily/HAD-like"/>
    <property type="match status" value="1"/>
</dbReference>
<dbReference type="SUPFAM" id="SSF56784">
    <property type="entry name" value="HAD-like"/>
    <property type="match status" value="1"/>
</dbReference>
<dbReference type="InterPro" id="IPR023198">
    <property type="entry name" value="PGP-like_dom2"/>
</dbReference>
<dbReference type="InterPro" id="IPR023214">
    <property type="entry name" value="HAD_sf"/>
</dbReference>
<comment type="caution">
    <text evidence="1">The sequence shown here is derived from an EMBL/GenBank/DDBJ whole genome shotgun (WGS) entry which is preliminary data.</text>
</comment>
<gene>
    <name evidence="1" type="ORF">US68_C0010G0007</name>
</gene>
<protein>
    <submittedName>
        <fullName evidence="1">HAD-superfamily hydrolase, subfamily IA, variant 3</fullName>
    </submittedName>
</protein>
<dbReference type="Proteomes" id="UP000034231">
    <property type="component" value="Unassembled WGS sequence"/>
</dbReference>
<dbReference type="InterPro" id="IPR006439">
    <property type="entry name" value="HAD-SF_hydro_IA"/>
</dbReference>
<proteinExistence type="predicted"/>
<dbReference type="Gene3D" id="1.10.150.240">
    <property type="entry name" value="Putative phosphatase, domain 2"/>
    <property type="match status" value="1"/>
</dbReference>
<accession>A0A0G0KL12</accession>
<evidence type="ECO:0000313" key="1">
    <source>
        <dbReference type="EMBL" id="KKQ49874.1"/>
    </source>
</evidence>
<dbReference type="EMBL" id="LBTX01000010">
    <property type="protein sequence ID" value="KKQ49874.1"/>
    <property type="molecule type" value="Genomic_DNA"/>
</dbReference>